<evidence type="ECO:0000259" key="5">
    <source>
        <dbReference type="Pfam" id="PF18765"/>
    </source>
</evidence>
<dbReference type="Gene3D" id="1.20.120.580">
    <property type="entry name" value="bsu32300-like"/>
    <property type="match status" value="1"/>
</dbReference>
<dbReference type="Gene3D" id="3.30.460.10">
    <property type="entry name" value="Beta Polymerase, domain 2"/>
    <property type="match status" value="1"/>
</dbReference>
<dbReference type="InterPro" id="IPR041633">
    <property type="entry name" value="Polbeta"/>
</dbReference>
<sequence>MRLKRQYELVEYYYRELEDKFLSGGDRFSVERLAQLVIQSLLDLAAMLAVREAGRKPETYRELALWLSRKLSLDDESTKFLVGLAGFRNILVHGYASIDESLEVAAFREIVEKLPHILDKLKSIAASDPDPSMENALWSVASKHGLKYVFLFGSRAREGVGRDYDIAVVFEKRPTSALELGLLVVDLAEALGVHEELIDLVDLDTAPLSLVKTVVDEGKIIYGDNEALDYLWRKYLEYLDANATA</sequence>
<dbReference type="GO" id="GO:0110001">
    <property type="term" value="C:toxin-antitoxin complex"/>
    <property type="evidence" value="ECO:0007669"/>
    <property type="project" value="InterPro"/>
</dbReference>
<keyword evidence="3" id="KW-0378">Hydrolase</keyword>
<dbReference type="SUPFAM" id="SSF81301">
    <property type="entry name" value="Nucleotidyltransferase"/>
    <property type="match status" value="1"/>
</dbReference>
<gene>
    <name evidence="6" type="ORF">ENN26_03780</name>
</gene>
<protein>
    <submittedName>
        <fullName evidence="6">DUF86 domain-containing protein</fullName>
    </submittedName>
</protein>
<dbReference type="InterPro" id="IPR052930">
    <property type="entry name" value="TA_antitoxin_MntA"/>
</dbReference>
<comment type="similarity">
    <text evidence="4">Belongs to the HepT RNase toxin family.</text>
</comment>
<dbReference type="GO" id="GO:0004540">
    <property type="term" value="F:RNA nuclease activity"/>
    <property type="evidence" value="ECO:0007669"/>
    <property type="project" value="InterPro"/>
</dbReference>
<evidence type="ECO:0000313" key="6">
    <source>
        <dbReference type="EMBL" id="HDP14881.1"/>
    </source>
</evidence>
<reference evidence="6" key="1">
    <citation type="journal article" date="2020" name="mSystems">
        <title>Genome- and Community-Level Interaction Insights into Carbon Utilization and Element Cycling Functions of Hydrothermarchaeota in Hydrothermal Sediment.</title>
        <authorList>
            <person name="Zhou Z."/>
            <person name="Liu Y."/>
            <person name="Xu W."/>
            <person name="Pan J."/>
            <person name="Luo Z.H."/>
            <person name="Li M."/>
        </authorList>
    </citation>
    <scope>NUCLEOTIDE SEQUENCE [LARGE SCALE GENOMIC DNA]</scope>
    <source>
        <strain evidence="6">SpSt-116</strain>
    </source>
</reference>
<keyword evidence="1" id="KW-1277">Toxin-antitoxin system</keyword>
<evidence type="ECO:0000256" key="4">
    <source>
        <dbReference type="ARBA" id="ARBA00024207"/>
    </source>
</evidence>
<dbReference type="InterPro" id="IPR037038">
    <property type="entry name" value="HepT-like_sf"/>
</dbReference>
<dbReference type="Pfam" id="PF01934">
    <property type="entry name" value="HepT-like"/>
    <property type="match status" value="1"/>
</dbReference>
<dbReference type="Pfam" id="PF18765">
    <property type="entry name" value="Polbeta"/>
    <property type="match status" value="1"/>
</dbReference>
<dbReference type="GO" id="GO:0016787">
    <property type="term" value="F:hydrolase activity"/>
    <property type="evidence" value="ECO:0007669"/>
    <property type="project" value="UniProtKB-KW"/>
</dbReference>
<dbReference type="PANTHER" id="PTHR43852">
    <property type="entry name" value="NUCLEOTIDYLTRANSFERASE"/>
    <property type="match status" value="1"/>
</dbReference>
<evidence type="ECO:0000256" key="3">
    <source>
        <dbReference type="ARBA" id="ARBA00022801"/>
    </source>
</evidence>
<evidence type="ECO:0000256" key="2">
    <source>
        <dbReference type="ARBA" id="ARBA00022722"/>
    </source>
</evidence>
<dbReference type="InterPro" id="IPR008201">
    <property type="entry name" value="HepT-like"/>
</dbReference>
<evidence type="ECO:0000256" key="1">
    <source>
        <dbReference type="ARBA" id="ARBA00022649"/>
    </source>
</evidence>
<organism evidence="6">
    <name type="scientific">Thermofilum adornatum</name>
    <dbReference type="NCBI Taxonomy" id="1365176"/>
    <lineage>
        <taxon>Archaea</taxon>
        <taxon>Thermoproteota</taxon>
        <taxon>Thermoprotei</taxon>
        <taxon>Thermofilales</taxon>
        <taxon>Thermofilaceae</taxon>
        <taxon>Thermofilum</taxon>
    </lineage>
</organism>
<feature type="domain" description="Polymerase beta nucleotidyltransferase" evidence="5">
    <location>
        <begin position="141"/>
        <end position="226"/>
    </location>
</feature>
<accession>A0A7C1CDP4</accession>
<comment type="caution">
    <text evidence="6">The sequence shown here is derived from an EMBL/GenBank/DDBJ whole genome shotgun (WGS) entry which is preliminary data.</text>
</comment>
<dbReference type="PANTHER" id="PTHR43852:SF3">
    <property type="entry name" value="NUCLEOTIDYLTRANSFERASE"/>
    <property type="match status" value="1"/>
</dbReference>
<dbReference type="CDD" id="cd05403">
    <property type="entry name" value="NT_KNTase_like"/>
    <property type="match status" value="1"/>
</dbReference>
<dbReference type="InterPro" id="IPR043519">
    <property type="entry name" value="NT_sf"/>
</dbReference>
<keyword evidence="2" id="KW-0540">Nuclease</keyword>
<name>A0A7C1CDP4_9CREN</name>
<dbReference type="EMBL" id="DSAY01000072">
    <property type="protein sequence ID" value="HDP14881.1"/>
    <property type="molecule type" value="Genomic_DNA"/>
</dbReference>
<proteinExistence type="inferred from homology"/>
<dbReference type="AlphaFoldDB" id="A0A7C1CDP4"/>